<name>F4QCY7_CACFS</name>
<sequence length="1298" mass="144671">MIRDHVVTQDNNDSSSYEDKVTALKNNGDNIQQQQGSIIVASLTPTPTATMQINSSSAITNGVESLNNHSTTITTDNNQNNNHKMDVDSSTIEPTKTSTSTTTTSTTSTTTVNRKKDQPKKSKVKKETTTATTPSKSKSKSNSSVLPLVINHTGKGETSTSTTTTTTKPSVVSPLISASVSYSDTESETDDDQDEPKELNGLDHWRRDYNELKWRSNWLNLQIKDLQYNNYLCEQSFTKLRKTKPKIDIVKTNHRNDNNSIQEEDDEDLNESSTSIRTTPLKIISKKPRKLLKKQVPTITKKQIKKEFNQHPLNTTKCKFYQADQLHPGESIQKEKKIITRPKKFDITKDKRFQFYDKDDQEINIEDIFEPPATPPPPSPSPAALEHHDIIDNGQKINGTENNLLLHDSTSTQHVDEKDKEKEKEKPTPKQKRVSSRNKTATTTTTTTSSPIILQLEGIDQFKTAPVTPPNETLLSTTTIVSTEQDSLSLGSTVVTTMDSEQNGFDAATAAAALQEIDMTSSTTPPVNTPKTRKKRTRKFSATPKKEKKKPVVSATTASTASTTTTAAATMELSAPNTPTLSTAAPSTPKRTRTKKLPKVVVADMDIIKPDPQAEGSVDKLLDTTTSSQNQQEQSLALVVLEEKQNSELTLENGGGQDSYLSEDEYSSYSCSCSDYSGDSGSDYSSGDDDSDFTFSDSESHHHHHHMEIGSDGGKGGKTLKKSRRNTRLSQKKGDINDIYIPLVGSNFSIPVLQYREIVTPEWREVTAGDIKQQSDMTMPSPLLLAGSKSNGTTIVSGGATSSTTTSLTTTTTTMTTNSLDHIGLHQAPIPPNPLSLANNKTSSLPPTPLLEKTSLLLTPSSTPTLGESQLDEAHFIHIDEGIVINESFTTTTYKSMDPVSKFSQIIDDPIIKMNLDGNDGGVDANSKEMGESSGDEDTDDESYARFHAVHEIEEKKRYFTYIEEGKKRKDKREFNLSVEELLPSYKFNKKEIKLLGPTWNGSTEIIIKKHRHRHHHHHHRHRSGDNHPHHQEKKRRYIPPKNSIDAMLLDENGADVEDNVVSRRKKRQPPLPLHKSMGGIRSQRKTPSKRLLSKSSGSLPTKRGKKRYLDQDDEFEDGSSGGINNNNTNRWWIDNTFVWEHVNLNNHSTTTIDNFDNIINHQNNNNNNNNFINHDNNNNNNENTTTRTPLILKLKRTKSEEYVKKPDPVELNHEKEIDNNNGIKEEKENNGQNNIDNIEEKKLQEETNINNQIEQKKSDEMITFENNLHNQCAGNDSLAGSGNGFLNTENNIGTGTT</sequence>
<feature type="compositionally biased region" description="Basic residues" evidence="1">
    <location>
        <begin position="718"/>
        <end position="731"/>
    </location>
</feature>
<feature type="region of interest" description="Disordered" evidence="1">
    <location>
        <begin position="919"/>
        <end position="941"/>
    </location>
</feature>
<dbReference type="KEGG" id="dfa:DFA_11429"/>
<feature type="region of interest" description="Disordered" evidence="1">
    <location>
        <begin position="1061"/>
        <end position="1128"/>
    </location>
</feature>
<keyword evidence="3" id="KW-1185">Reference proteome</keyword>
<reference evidence="3" key="1">
    <citation type="journal article" date="2011" name="Genome Res.">
        <title>Phylogeny-wide analysis of social amoeba genomes highlights ancient origins for complex intercellular communication.</title>
        <authorList>
            <person name="Heidel A.J."/>
            <person name="Lawal H.M."/>
            <person name="Felder M."/>
            <person name="Schilde C."/>
            <person name="Helps N.R."/>
            <person name="Tunggal B."/>
            <person name="Rivero F."/>
            <person name="John U."/>
            <person name="Schleicher M."/>
            <person name="Eichinger L."/>
            <person name="Platzer M."/>
            <person name="Noegel A.A."/>
            <person name="Schaap P."/>
            <person name="Gloeckner G."/>
        </authorList>
    </citation>
    <scope>NUCLEOTIDE SEQUENCE [LARGE SCALE GENOMIC DNA]</scope>
    <source>
        <strain evidence="3">SH3</strain>
    </source>
</reference>
<organism evidence="2 3">
    <name type="scientific">Cavenderia fasciculata</name>
    <name type="common">Slime mold</name>
    <name type="synonym">Dictyostelium fasciculatum</name>
    <dbReference type="NCBI Taxonomy" id="261658"/>
    <lineage>
        <taxon>Eukaryota</taxon>
        <taxon>Amoebozoa</taxon>
        <taxon>Evosea</taxon>
        <taxon>Eumycetozoa</taxon>
        <taxon>Dictyostelia</taxon>
        <taxon>Acytosteliales</taxon>
        <taxon>Cavenderiaceae</taxon>
        <taxon>Cavenderia</taxon>
    </lineage>
</organism>
<feature type="compositionally biased region" description="Basic residues" evidence="1">
    <location>
        <begin position="1011"/>
        <end position="1023"/>
    </location>
</feature>
<feature type="compositionally biased region" description="Low complexity" evidence="1">
    <location>
        <begin position="158"/>
        <end position="167"/>
    </location>
</feature>
<dbReference type="RefSeq" id="XP_004350372.1">
    <property type="nucleotide sequence ID" value="XM_004350322.1"/>
</dbReference>
<feature type="compositionally biased region" description="Acidic residues" evidence="1">
    <location>
        <begin position="185"/>
        <end position="195"/>
    </location>
</feature>
<feature type="region of interest" description="Disordered" evidence="1">
    <location>
        <begin position="67"/>
        <end position="200"/>
    </location>
</feature>
<dbReference type="EMBL" id="GL883029">
    <property type="protein sequence ID" value="EGG13668.1"/>
    <property type="molecule type" value="Genomic_DNA"/>
</dbReference>
<dbReference type="OMA" id="EIVTPEW"/>
<feature type="compositionally biased region" description="Low complexity" evidence="1">
    <location>
        <begin position="71"/>
        <end position="82"/>
    </location>
</feature>
<feature type="compositionally biased region" description="Basic and acidic residues" evidence="1">
    <location>
        <begin position="114"/>
        <end position="128"/>
    </location>
</feature>
<feature type="compositionally biased region" description="Basic and acidic residues" evidence="1">
    <location>
        <begin position="1212"/>
        <end position="1230"/>
    </location>
</feature>
<evidence type="ECO:0000313" key="2">
    <source>
        <dbReference type="EMBL" id="EGG13668.1"/>
    </source>
</evidence>
<feature type="compositionally biased region" description="Low complexity" evidence="1">
    <location>
        <begin position="554"/>
        <end position="570"/>
    </location>
</feature>
<accession>F4QCY7</accession>
<feature type="region of interest" description="Disordered" evidence="1">
    <location>
        <begin position="1279"/>
        <end position="1298"/>
    </location>
</feature>
<feature type="region of interest" description="Disordered" evidence="1">
    <location>
        <begin position="677"/>
        <end position="731"/>
    </location>
</feature>
<feature type="compositionally biased region" description="Low complexity" evidence="1">
    <location>
        <begin position="89"/>
        <end position="111"/>
    </location>
</feature>
<evidence type="ECO:0000313" key="3">
    <source>
        <dbReference type="Proteomes" id="UP000007797"/>
    </source>
</evidence>
<gene>
    <name evidence="2" type="ORF">DFA_11429</name>
</gene>
<feature type="compositionally biased region" description="Basic residues" evidence="1">
    <location>
        <begin position="1083"/>
        <end position="1093"/>
    </location>
</feature>
<feature type="region of interest" description="Disordered" evidence="1">
    <location>
        <begin position="1011"/>
        <end position="1035"/>
    </location>
</feature>
<proteinExistence type="predicted"/>
<feature type="region of interest" description="Disordered" evidence="1">
    <location>
        <begin position="519"/>
        <end position="570"/>
    </location>
</feature>
<feature type="region of interest" description="Disordered" evidence="1">
    <location>
        <begin position="1212"/>
        <end position="1236"/>
    </location>
</feature>
<feature type="region of interest" description="Disordered" evidence="1">
    <location>
        <begin position="253"/>
        <end position="274"/>
    </location>
</feature>
<feature type="region of interest" description="Disordered" evidence="1">
    <location>
        <begin position="408"/>
        <end position="449"/>
    </location>
</feature>
<feature type="compositionally biased region" description="Low complexity" evidence="1">
    <location>
        <begin position="129"/>
        <end position="144"/>
    </location>
</feature>
<protein>
    <submittedName>
        <fullName evidence="2">Uncharacterized protein</fullName>
    </submittedName>
</protein>
<feature type="compositionally biased region" description="Basic and acidic residues" evidence="1">
    <location>
        <begin position="414"/>
        <end position="428"/>
    </location>
</feature>
<dbReference type="Proteomes" id="UP000007797">
    <property type="component" value="Unassembled WGS sequence"/>
</dbReference>
<evidence type="ECO:0000256" key="1">
    <source>
        <dbReference type="SAM" id="MobiDB-lite"/>
    </source>
</evidence>
<dbReference type="OrthoDB" id="21648at2759"/>
<dbReference type="GeneID" id="14865671"/>